<name>A0A7W9DQI7_9ACTN</name>
<dbReference type="SUPFAM" id="SSF46689">
    <property type="entry name" value="Homeodomain-like"/>
    <property type="match status" value="1"/>
</dbReference>
<dbReference type="AlphaFoldDB" id="A0A7W9DQI7"/>
<accession>A0A7W9DQI7</accession>
<keyword evidence="2" id="KW-0805">Transcription regulation</keyword>
<feature type="region of interest" description="Disordered" evidence="6">
    <location>
        <begin position="147"/>
        <end position="168"/>
    </location>
</feature>
<feature type="compositionally biased region" description="Basic and acidic residues" evidence="6">
    <location>
        <begin position="147"/>
        <end position="163"/>
    </location>
</feature>
<keyword evidence="4" id="KW-0804">Transcription</keyword>
<evidence type="ECO:0000256" key="1">
    <source>
        <dbReference type="ARBA" id="ARBA00022491"/>
    </source>
</evidence>
<keyword evidence="3 5" id="KW-0238">DNA-binding</keyword>
<sequence length="214" mass="24048">MPKRVDHDQRRRQITEALWRIAAERGIEAVSIREVATEAGMSIGLVQHFFASKDEMLMFATSHLREKLEGRIRRGLTALPEPATPLETLRALLVALLPLDHDSREETLVGIAFFIRALNDPVLATRYRQGRDQLTAAVADQLRAIRRDAKTDLEPTTETRPEPTTETDLELTAETLLALVEGLASDLLLGRHSPQQALRILDHHLQTSTRGLTR</sequence>
<feature type="DNA-binding region" description="H-T-H motif" evidence="5">
    <location>
        <begin position="31"/>
        <end position="50"/>
    </location>
</feature>
<dbReference type="SUPFAM" id="SSF48498">
    <property type="entry name" value="Tetracyclin repressor-like, C-terminal domain"/>
    <property type="match status" value="1"/>
</dbReference>
<dbReference type="PANTHER" id="PTHR30055">
    <property type="entry name" value="HTH-TYPE TRANSCRIPTIONAL REGULATOR RUTR"/>
    <property type="match status" value="1"/>
</dbReference>
<dbReference type="PROSITE" id="PS50977">
    <property type="entry name" value="HTH_TETR_2"/>
    <property type="match status" value="1"/>
</dbReference>
<evidence type="ECO:0000313" key="9">
    <source>
        <dbReference type="Proteomes" id="UP000588112"/>
    </source>
</evidence>
<evidence type="ECO:0000256" key="5">
    <source>
        <dbReference type="PROSITE-ProRule" id="PRU00335"/>
    </source>
</evidence>
<dbReference type="InterPro" id="IPR001647">
    <property type="entry name" value="HTH_TetR"/>
</dbReference>
<dbReference type="Proteomes" id="UP000588112">
    <property type="component" value="Unassembled WGS sequence"/>
</dbReference>
<dbReference type="Pfam" id="PF13977">
    <property type="entry name" value="TetR_C_6"/>
    <property type="match status" value="1"/>
</dbReference>
<dbReference type="InterPro" id="IPR009057">
    <property type="entry name" value="Homeodomain-like_sf"/>
</dbReference>
<dbReference type="InterPro" id="IPR036271">
    <property type="entry name" value="Tet_transcr_reg_TetR-rel_C_sf"/>
</dbReference>
<comment type="caution">
    <text evidence="8">The sequence shown here is derived from an EMBL/GenBank/DDBJ whole genome shotgun (WGS) entry which is preliminary data.</text>
</comment>
<evidence type="ECO:0000313" key="8">
    <source>
        <dbReference type="EMBL" id="MBB5627458.1"/>
    </source>
</evidence>
<dbReference type="PANTHER" id="PTHR30055:SF228">
    <property type="entry name" value="TRANSCRIPTIONAL REGULATOR-RELATED"/>
    <property type="match status" value="1"/>
</dbReference>
<gene>
    <name evidence="8" type="ORF">BJ981_003157</name>
</gene>
<dbReference type="RefSeq" id="WP_184612109.1">
    <property type="nucleotide sequence ID" value="NZ_BOOS01000036.1"/>
</dbReference>
<protein>
    <submittedName>
        <fullName evidence="8">AcrR family transcriptional regulator</fullName>
    </submittedName>
</protein>
<evidence type="ECO:0000259" key="7">
    <source>
        <dbReference type="PROSITE" id="PS50977"/>
    </source>
</evidence>
<evidence type="ECO:0000256" key="6">
    <source>
        <dbReference type="SAM" id="MobiDB-lite"/>
    </source>
</evidence>
<proteinExistence type="predicted"/>
<evidence type="ECO:0000256" key="4">
    <source>
        <dbReference type="ARBA" id="ARBA00023163"/>
    </source>
</evidence>
<keyword evidence="1" id="KW-0678">Repressor</keyword>
<dbReference type="Pfam" id="PF00440">
    <property type="entry name" value="TetR_N"/>
    <property type="match status" value="1"/>
</dbReference>
<dbReference type="Gene3D" id="1.10.357.10">
    <property type="entry name" value="Tetracycline Repressor, domain 2"/>
    <property type="match status" value="1"/>
</dbReference>
<dbReference type="GO" id="GO:0003700">
    <property type="term" value="F:DNA-binding transcription factor activity"/>
    <property type="evidence" value="ECO:0007669"/>
    <property type="project" value="TreeGrafter"/>
</dbReference>
<organism evidence="8 9">
    <name type="scientific">Sphaerisporangium krabiense</name>
    <dbReference type="NCBI Taxonomy" id="763782"/>
    <lineage>
        <taxon>Bacteria</taxon>
        <taxon>Bacillati</taxon>
        <taxon>Actinomycetota</taxon>
        <taxon>Actinomycetes</taxon>
        <taxon>Streptosporangiales</taxon>
        <taxon>Streptosporangiaceae</taxon>
        <taxon>Sphaerisporangium</taxon>
    </lineage>
</organism>
<reference evidence="8 9" key="1">
    <citation type="submission" date="2020-08" db="EMBL/GenBank/DDBJ databases">
        <title>Sequencing the genomes of 1000 actinobacteria strains.</title>
        <authorList>
            <person name="Klenk H.-P."/>
        </authorList>
    </citation>
    <scope>NUCLEOTIDE SEQUENCE [LARGE SCALE GENOMIC DNA]</scope>
    <source>
        <strain evidence="8 9">DSM 45790</strain>
    </source>
</reference>
<feature type="domain" description="HTH tetR-type" evidence="7">
    <location>
        <begin position="8"/>
        <end position="68"/>
    </location>
</feature>
<keyword evidence="9" id="KW-1185">Reference proteome</keyword>
<dbReference type="InterPro" id="IPR050109">
    <property type="entry name" value="HTH-type_TetR-like_transc_reg"/>
</dbReference>
<dbReference type="EMBL" id="JACHBR010000001">
    <property type="protein sequence ID" value="MBB5627458.1"/>
    <property type="molecule type" value="Genomic_DNA"/>
</dbReference>
<evidence type="ECO:0000256" key="3">
    <source>
        <dbReference type="ARBA" id="ARBA00023125"/>
    </source>
</evidence>
<evidence type="ECO:0000256" key="2">
    <source>
        <dbReference type="ARBA" id="ARBA00023015"/>
    </source>
</evidence>
<dbReference type="InterPro" id="IPR039538">
    <property type="entry name" value="BetI_C"/>
</dbReference>
<dbReference type="GO" id="GO:0000976">
    <property type="term" value="F:transcription cis-regulatory region binding"/>
    <property type="evidence" value="ECO:0007669"/>
    <property type="project" value="TreeGrafter"/>
</dbReference>